<protein>
    <recommendedName>
        <fullName evidence="1">Phospholipid/glycerol acyltransferase domain-containing protein</fullName>
    </recommendedName>
</protein>
<dbReference type="SUPFAM" id="SSF69593">
    <property type="entry name" value="Glycerol-3-phosphate (1)-acyltransferase"/>
    <property type="match status" value="1"/>
</dbReference>
<dbReference type="PANTHER" id="PTHR22753">
    <property type="entry name" value="TRANSMEMBRANE PROTEIN 68"/>
    <property type="match status" value="1"/>
</dbReference>
<organism evidence="2 3">
    <name type="scientific">Anaeromyxobacter oryzae</name>
    <dbReference type="NCBI Taxonomy" id="2918170"/>
    <lineage>
        <taxon>Bacteria</taxon>
        <taxon>Pseudomonadati</taxon>
        <taxon>Myxococcota</taxon>
        <taxon>Myxococcia</taxon>
        <taxon>Myxococcales</taxon>
        <taxon>Cystobacterineae</taxon>
        <taxon>Anaeromyxobacteraceae</taxon>
        <taxon>Anaeromyxobacter</taxon>
    </lineage>
</organism>
<accession>A0ABM7WUS1</accession>
<proteinExistence type="predicted"/>
<name>A0ABM7WUS1_9BACT</name>
<evidence type="ECO:0000313" key="3">
    <source>
        <dbReference type="Proteomes" id="UP001162891"/>
    </source>
</evidence>
<dbReference type="InterPro" id="IPR002123">
    <property type="entry name" value="Plipid/glycerol_acylTrfase"/>
</dbReference>
<dbReference type="SMART" id="SM00563">
    <property type="entry name" value="PlsC"/>
    <property type="match status" value="1"/>
</dbReference>
<evidence type="ECO:0000259" key="1">
    <source>
        <dbReference type="SMART" id="SM00563"/>
    </source>
</evidence>
<evidence type="ECO:0000313" key="2">
    <source>
        <dbReference type="EMBL" id="BDG03258.1"/>
    </source>
</evidence>
<dbReference type="RefSeq" id="WP_248361102.1">
    <property type="nucleotide sequence ID" value="NZ_AP025591.1"/>
</dbReference>
<dbReference type="PANTHER" id="PTHR22753:SF14">
    <property type="entry name" value="MONOACYLGLYCEROL_DIACYLGLYCEROL O-ACYLTRANSFERASE"/>
    <property type="match status" value="1"/>
</dbReference>
<dbReference type="Pfam" id="PF01553">
    <property type="entry name" value="Acyltransferase"/>
    <property type="match status" value="1"/>
</dbReference>
<feature type="domain" description="Phospholipid/glycerol acyltransferase" evidence="1">
    <location>
        <begin position="45"/>
        <end position="163"/>
    </location>
</feature>
<keyword evidence="3" id="KW-1185">Reference proteome</keyword>
<dbReference type="Proteomes" id="UP001162891">
    <property type="component" value="Chromosome"/>
</dbReference>
<dbReference type="EMBL" id="AP025591">
    <property type="protein sequence ID" value="BDG03258.1"/>
    <property type="molecule type" value="Genomic_DNA"/>
</dbReference>
<reference evidence="3" key="1">
    <citation type="journal article" date="2022" name="Int. J. Syst. Evol. Microbiol.">
        <title>Anaeromyxobacter oryzae sp. nov., Anaeromyxobacter diazotrophicus sp. nov. and Anaeromyxobacter paludicola sp. nov., isolated from paddy soils.</title>
        <authorList>
            <person name="Itoh H."/>
            <person name="Xu Z."/>
            <person name="Mise K."/>
            <person name="Masuda Y."/>
            <person name="Ushijima N."/>
            <person name="Hayakawa C."/>
            <person name="Shiratori Y."/>
            <person name="Senoo K."/>
        </authorList>
    </citation>
    <scope>NUCLEOTIDE SEQUENCE [LARGE SCALE GENOMIC DNA]</scope>
    <source>
        <strain evidence="3">Red232</strain>
    </source>
</reference>
<gene>
    <name evidence="2" type="ORF">AMOR_22540</name>
</gene>
<sequence length="238" mass="26363">MTGDPRKFPRTWRQEAVLIPLVRALKLWYRPRVHGLEAVPRDRPLVYVAKHPRTWLYFEIMLLGLLTFWDEDRVPFRPMEKRNTSLHRLPGTSWIRRHVGTIEATEEAALGALRGGESVLMFPGGARELYGAADRIDWKGRRGFARIAAQAGAPVVPLAIAGADQQHPARLSVGKGGSLWLPLLPLPVPLDFWFGETLAPPDAGDAAAVAGFAEGAARATQALLDDATRARRKPWSLT</sequence>